<organism evidence="12 13">
    <name type="scientific">Adineta steineri</name>
    <dbReference type="NCBI Taxonomy" id="433720"/>
    <lineage>
        <taxon>Eukaryota</taxon>
        <taxon>Metazoa</taxon>
        <taxon>Spiralia</taxon>
        <taxon>Gnathifera</taxon>
        <taxon>Rotifera</taxon>
        <taxon>Eurotatoria</taxon>
        <taxon>Bdelloidea</taxon>
        <taxon>Adinetida</taxon>
        <taxon>Adinetidae</taxon>
        <taxon>Adineta</taxon>
    </lineage>
</organism>
<dbReference type="EMBL" id="CAJNOM010000349">
    <property type="protein sequence ID" value="CAF1380943.1"/>
    <property type="molecule type" value="Genomic_DNA"/>
</dbReference>
<feature type="transmembrane region" description="Helical" evidence="9">
    <location>
        <begin position="104"/>
        <end position="122"/>
    </location>
</feature>
<feature type="transmembrane region" description="Helical" evidence="9">
    <location>
        <begin position="235"/>
        <end position="254"/>
    </location>
</feature>
<evidence type="ECO:0000256" key="4">
    <source>
        <dbReference type="ARBA" id="ARBA00022692"/>
    </source>
</evidence>
<evidence type="ECO:0000313" key="11">
    <source>
        <dbReference type="EMBL" id="CAF1187288.1"/>
    </source>
</evidence>
<dbReference type="GO" id="GO:0046513">
    <property type="term" value="P:ceramide biosynthetic process"/>
    <property type="evidence" value="ECO:0007669"/>
    <property type="project" value="InterPro"/>
</dbReference>
<proteinExistence type="predicted"/>
<feature type="region of interest" description="Disordered" evidence="8">
    <location>
        <begin position="316"/>
        <end position="338"/>
    </location>
</feature>
<sequence length="338" mass="40531">MSSNEMFNDRYSMSPSYKDLVIDFWNTINWYYSNDEKISSKTVVSNSIQSFSFNCFDIFSIIFIAFLFTYIRYAFGSIVSLKTIKQFQLTVPNEKKFCESAWKLLFYTLAWSYCFYLVKYQYNYFDEPYLVWDNWSAGMLVPFNIKIIYFIQCGFYFHSIYATLYLDSRRHDFYIMILHHVVTATLIFVSYAIRYHRIGLLVLCCHDIADIWLELSKTVRYLNTRQNNRWEQASYISFSMLIVCWFIFRLYWFPLKVLYSTGVVAVYRTLDQGLHLYLPFNILLWILFILNIYWFFLILKVLQNALFGSLNQSGDCREDDEEKLSPSNSADLQKKRTN</sequence>
<name>A0A815JQC7_9BILA</name>
<feature type="domain" description="TLC" evidence="10">
    <location>
        <begin position="95"/>
        <end position="307"/>
    </location>
</feature>
<dbReference type="PANTHER" id="PTHR12560">
    <property type="entry name" value="LONGEVITY ASSURANCE FACTOR 1 LAG1"/>
    <property type="match status" value="1"/>
</dbReference>
<dbReference type="Proteomes" id="UP000663877">
    <property type="component" value="Unassembled WGS sequence"/>
</dbReference>
<evidence type="ECO:0000259" key="10">
    <source>
        <dbReference type="PROSITE" id="PS50922"/>
    </source>
</evidence>
<comment type="caution">
    <text evidence="12">The sequence shown here is derived from an EMBL/GenBank/DDBJ whole genome shotgun (WGS) entry which is preliminary data.</text>
</comment>
<dbReference type="PROSITE" id="PS50922">
    <property type="entry name" value="TLC"/>
    <property type="match status" value="1"/>
</dbReference>
<keyword evidence="6 7" id="KW-0472">Membrane</keyword>
<dbReference type="OrthoDB" id="537032at2759"/>
<protein>
    <recommendedName>
        <fullName evidence="10">TLC domain-containing protein</fullName>
    </recommendedName>
</protein>
<dbReference type="Proteomes" id="UP000663832">
    <property type="component" value="Unassembled WGS sequence"/>
</dbReference>
<evidence type="ECO:0000313" key="13">
    <source>
        <dbReference type="Proteomes" id="UP000663832"/>
    </source>
</evidence>
<evidence type="ECO:0000256" key="2">
    <source>
        <dbReference type="ARBA" id="ARBA00004760"/>
    </source>
</evidence>
<dbReference type="SMART" id="SM00724">
    <property type="entry name" value="TLC"/>
    <property type="match status" value="1"/>
</dbReference>
<accession>A0A815JQC7</accession>
<dbReference type="Pfam" id="PF03798">
    <property type="entry name" value="TRAM_LAG1_CLN8"/>
    <property type="match status" value="1"/>
</dbReference>
<dbReference type="AlphaFoldDB" id="A0A815JQC7"/>
<feature type="transmembrane region" description="Helical" evidence="9">
    <location>
        <begin position="173"/>
        <end position="192"/>
    </location>
</feature>
<reference evidence="12" key="1">
    <citation type="submission" date="2021-02" db="EMBL/GenBank/DDBJ databases">
        <authorList>
            <person name="Nowell W R."/>
        </authorList>
    </citation>
    <scope>NUCLEOTIDE SEQUENCE</scope>
</reference>
<evidence type="ECO:0000256" key="9">
    <source>
        <dbReference type="SAM" id="Phobius"/>
    </source>
</evidence>
<evidence type="ECO:0000256" key="8">
    <source>
        <dbReference type="SAM" id="MobiDB-lite"/>
    </source>
</evidence>
<keyword evidence="5 9" id="KW-1133">Transmembrane helix</keyword>
<evidence type="ECO:0000256" key="7">
    <source>
        <dbReference type="PROSITE-ProRule" id="PRU00205"/>
    </source>
</evidence>
<keyword evidence="4 7" id="KW-0812">Transmembrane</keyword>
<evidence type="ECO:0000256" key="3">
    <source>
        <dbReference type="ARBA" id="ARBA00004991"/>
    </source>
</evidence>
<dbReference type="UniPathway" id="UPA00222"/>
<feature type="transmembrane region" description="Helical" evidence="9">
    <location>
        <begin position="274"/>
        <end position="299"/>
    </location>
</feature>
<dbReference type="PANTHER" id="PTHR12560:SF58">
    <property type="entry name" value="CERAMIDE SYNTHASE 1"/>
    <property type="match status" value="1"/>
</dbReference>
<comment type="subcellular location">
    <subcellularLocation>
        <location evidence="1">Membrane</location>
        <topology evidence="1">Multi-pass membrane protein</topology>
    </subcellularLocation>
</comment>
<gene>
    <name evidence="11" type="ORF">BJG266_LOCUS26124</name>
    <name evidence="12" type="ORF">QVE165_LOCUS35655</name>
</gene>
<dbReference type="PIRSF" id="PIRSF005225">
    <property type="entry name" value="LAG1_LAC1"/>
    <property type="match status" value="1"/>
</dbReference>
<dbReference type="GO" id="GO:0016020">
    <property type="term" value="C:membrane"/>
    <property type="evidence" value="ECO:0007669"/>
    <property type="project" value="UniProtKB-SubCell"/>
</dbReference>
<dbReference type="GO" id="GO:0050291">
    <property type="term" value="F:sphingosine N-acyltransferase activity"/>
    <property type="evidence" value="ECO:0007669"/>
    <property type="project" value="InterPro"/>
</dbReference>
<evidence type="ECO:0000256" key="5">
    <source>
        <dbReference type="ARBA" id="ARBA00022989"/>
    </source>
</evidence>
<evidence type="ECO:0000256" key="6">
    <source>
        <dbReference type="ARBA" id="ARBA00023136"/>
    </source>
</evidence>
<feature type="transmembrane region" description="Helical" evidence="9">
    <location>
        <begin position="147"/>
        <end position="166"/>
    </location>
</feature>
<comment type="pathway">
    <text evidence="3">Sphingolipid metabolism.</text>
</comment>
<comment type="pathway">
    <text evidence="2">Lipid metabolism; sphingolipid metabolism.</text>
</comment>
<dbReference type="InterPro" id="IPR016439">
    <property type="entry name" value="Lag1/Lac1-like"/>
</dbReference>
<evidence type="ECO:0000256" key="1">
    <source>
        <dbReference type="ARBA" id="ARBA00004141"/>
    </source>
</evidence>
<keyword evidence="13" id="KW-1185">Reference proteome</keyword>
<dbReference type="InterPro" id="IPR006634">
    <property type="entry name" value="TLC-dom"/>
</dbReference>
<dbReference type="EMBL" id="CAJNOI010000213">
    <property type="protein sequence ID" value="CAF1187288.1"/>
    <property type="molecule type" value="Genomic_DNA"/>
</dbReference>
<evidence type="ECO:0000313" key="12">
    <source>
        <dbReference type="EMBL" id="CAF1380943.1"/>
    </source>
</evidence>
<feature type="transmembrane region" description="Helical" evidence="9">
    <location>
        <begin position="51"/>
        <end position="75"/>
    </location>
</feature>